<proteinExistence type="predicted"/>
<keyword evidence="3" id="KW-1185">Reference proteome</keyword>
<organism evidence="2 3">
    <name type="scientific">Mucilaginibacter pallidiroseus</name>
    <dbReference type="NCBI Taxonomy" id="2599295"/>
    <lineage>
        <taxon>Bacteria</taxon>
        <taxon>Pseudomonadati</taxon>
        <taxon>Bacteroidota</taxon>
        <taxon>Sphingobacteriia</taxon>
        <taxon>Sphingobacteriales</taxon>
        <taxon>Sphingobacteriaceae</taxon>
        <taxon>Mucilaginibacter</taxon>
    </lineage>
</organism>
<comment type="caution">
    <text evidence="2">The sequence shown here is derived from an EMBL/GenBank/DDBJ whole genome shotgun (WGS) entry which is preliminary data.</text>
</comment>
<keyword evidence="1" id="KW-0812">Transmembrane</keyword>
<name>A0A563UDN2_9SPHI</name>
<evidence type="ECO:0000313" key="3">
    <source>
        <dbReference type="Proteomes" id="UP000320042"/>
    </source>
</evidence>
<accession>A0A563UDN2</accession>
<dbReference type="RefSeq" id="WP_146381883.1">
    <property type="nucleotide sequence ID" value="NZ_VOEJ01000004.1"/>
</dbReference>
<evidence type="ECO:0000256" key="1">
    <source>
        <dbReference type="SAM" id="Phobius"/>
    </source>
</evidence>
<dbReference type="AlphaFoldDB" id="A0A563UDN2"/>
<keyword evidence="1" id="KW-0472">Membrane</keyword>
<evidence type="ECO:0000313" key="2">
    <source>
        <dbReference type="EMBL" id="TWR29393.1"/>
    </source>
</evidence>
<sequence length="93" mass="10330">MIKKPAILLGVGIWIVATLLYSEYSTFTGSHTSIGFPWRFFSHKPANAPLSAGEEIEFIIEYLLLDVIIALIIVMLLNFILAKTAKAIKHADL</sequence>
<protein>
    <submittedName>
        <fullName evidence="2">Uncharacterized protein</fullName>
    </submittedName>
</protein>
<dbReference type="EMBL" id="VOEJ01000004">
    <property type="protein sequence ID" value="TWR29393.1"/>
    <property type="molecule type" value="Genomic_DNA"/>
</dbReference>
<dbReference type="OrthoDB" id="772532at2"/>
<dbReference type="Proteomes" id="UP000320042">
    <property type="component" value="Unassembled WGS sequence"/>
</dbReference>
<reference evidence="2 3" key="1">
    <citation type="submission" date="2019-07" db="EMBL/GenBank/DDBJ databases">
        <authorList>
            <person name="Kim J."/>
        </authorList>
    </citation>
    <scope>NUCLEOTIDE SEQUENCE [LARGE SCALE GENOMIC DNA]</scope>
    <source>
        <strain evidence="3">dk17</strain>
    </source>
</reference>
<gene>
    <name evidence="2" type="ORF">FPZ43_10600</name>
</gene>
<keyword evidence="1" id="KW-1133">Transmembrane helix</keyword>
<feature type="transmembrane region" description="Helical" evidence="1">
    <location>
        <begin position="59"/>
        <end position="81"/>
    </location>
</feature>